<dbReference type="CDD" id="cd02972">
    <property type="entry name" value="DsbA_family"/>
    <property type="match status" value="1"/>
</dbReference>
<comment type="caution">
    <text evidence="3">The sequence shown here is derived from an EMBL/GenBank/DDBJ whole genome shotgun (WGS) entry which is preliminary data.</text>
</comment>
<proteinExistence type="inferred from homology"/>
<dbReference type="PANTHER" id="PTHR13887:SF55">
    <property type="entry name" value="SLR0313 PROTEIN"/>
    <property type="match status" value="1"/>
</dbReference>
<dbReference type="RefSeq" id="WP_182529577.1">
    <property type="nucleotide sequence ID" value="NZ_JACGXL010000001.1"/>
</dbReference>
<evidence type="ECO:0000313" key="3">
    <source>
        <dbReference type="EMBL" id="MBA8886500.1"/>
    </source>
</evidence>
<evidence type="ECO:0000313" key="4">
    <source>
        <dbReference type="Proteomes" id="UP000550401"/>
    </source>
</evidence>
<dbReference type="InterPro" id="IPR036249">
    <property type="entry name" value="Thioredoxin-like_sf"/>
</dbReference>
<dbReference type="AlphaFoldDB" id="A0A839F029"/>
<organism evidence="3 4">
    <name type="scientific">Dokdonella fugitiva</name>
    <dbReference type="NCBI Taxonomy" id="328517"/>
    <lineage>
        <taxon>Bacteria</taxon>
        <taxon>Pseudomonadati</taxon>
        <taxon>Pseudomonadota</taxon>
        <taxon>Gammaproteobacteria</taxon>
        <taxon>Lysobacterales</taxon>
        <taxon>Rhodanobacteraceae</taxon>
        <taxon>Dokdonella</taxon>
    </lineage>
</organism>
<dbReference type="InterPro" id="IPR013766">
    <property type="entry name" value="Thioredoxin_domain"/>
</dbReference>
<evidence type="ECO:0000256" key="1">
    <source>
        <dbReference type="ARBA" id="ARBA00005791"/>
    </source>
</evidence>
<name>A0A839F029_9GAMM</name>
<keyword evidence="3" id="KW-0413">Isomerase</keyword>
<dbReference type="Gene3D" id="3.40.30.10">
    <property type="entry name" value="Glutaredoxin"/>
    <property type="match status" value="1"/>
</dbReference>
<dbReference type="Proteomes" id="UP000550401">
    <property type="component" value="Unassembled WGS sequence"/>
</dbReference>
<dbReference type="PROSITE" id="PS51352">
    <property type="entry name" value="THIOREDOXIN_2"/>
    <property type="match status" value="1"/>
</dbReference>
<dbReference type="PANTHER" id="PTHR13887">
    <property type="entry name" value="GLUTATHIONE S-TRANSFERASE KAPPA"/>
    <property type="match status" value="1"/>
</dbReference>
<keyword evidence="4" id="KW-1185">Reference proteome</keyword>
<dbReference type="InterPro" id="IPR012336">
    <property type="entry name" value="Thioredoxin-like_fold"/>
</dbReference>
<dbReference type="Pfam" id="PF13462">
    <property type="entry name" value="Thioredoxin_4"/>
    <property type="match status" value="1"/>
</dbReference>
<sequence length="171" mass="18934">MSLRTPVGPHDHVQGALDAPIVLLEYGDFECPYCGEAYAEIKAVQGAMGPSLCFAFRHFPLSNAHPHAERAAEFAEAAATIGRFWEMHDILYENQRALDDRSLSRYATELGLDDALVASALGGNFSERIRRDFQGGVRSGVNGTPCLFLNGERYDGPREPESLITMMRRML</sequence>
<protein>
    <submittedName>
        <fullName evidence="3">Protein-disulfide isomerase</fullName>
    </submittedName>
</protein>
<feature type="domain" description="Thioredoxin" evidence="2">
    <location>
        <begin position="1"/>
        <end position="171"/>
    </location>
</feature>
<dbReference type="GO" id="GO:0016853">
    <property type="term" value="F:isomerase activity"/>
    <property type="evidence" value="ECO:0007669"/>
    <property type="project" value="UniProtKB-KW"/>
</dbReference>
<accession>A0A839F029</accession>
<gene>
    <name evidence="3" type="ORF">FHW12_000691</name>
</gene>
<comment type="similarity">
    <text evidence="1">Belongs to the thioredoxin family. DsbA subfamily.</text>
</comment>
<reference evidence="3 4" key="1">
    <citation type="submission" date="2020-07" db="EMBL/GenBank/DDBJ databases">
        <title>Genomic Encyclopedia of Type Strains, Phase IV (KMG-V): Genome sequencing to study the core and pangenomes of soil and plant-associated prokaryotes.</title>
        <authorList>
            <person name="Whitman W."/>
        </authorList>
    </citation>
    <scope>NUCLEOTIDE SEQUENCE [LARGE SCALE GENOMIC DNA]</scope>
    <source>
        <strain evidence="3 4">RH2WT43</strain>
    </source>
</reference>
<evidence type="ECO:0000259" key="2">
    <source>
        <dbReference type="PROSITE" id="PS51352"/>
    </source>
</evidence>
<dbReference type="EMBL" id="JACGXL010000001">
    <property type="protein sequence ID" value="MBA8886500.1"/>
    <property type="molecule type" value="Genomic_DNA"/>
</dbReference>
<dbReference type="SUPFAM" id="SSF52833">
    <property type="entry name" value="Thioredoxin-like"/>
    <property type="match status" value="1"/>
</dbReference>